<name>A0A1I5SRX4_9BACT</name>
<dbReference type="STRING" id="1079859.SAMN04515674_105179"/>
<keyword evidence="4 7" id="KW-0808">Transferase</keyword>
<organism evidence="7 8">
    <name type="scientific">Pseudarcicella hirudinis</name>
    <dbReference type="NCBI Taxonomy" id="1079859"/>
    <lineage>
        <taxon>Bacteria</taxon>
        <taxon>Pseudomonadati</taxon>
        <taxon>Bacteroidota</taxon>
        <taxon>Cytophagia</taxon>
        <taxon>Cytophagales</taxon>
        <taxon>Flectobacillaceae</taxon>
        <taxon>Pseudarcicella</taxon>
    </lineage>
</organism>
<comment type="subcellular location">
    <subcellularLocation>
        <location evidence="1">Cell inner membrane</location>
    </subcellularLocation>
</comment>
<sequence length="289" mass="34401">MFALKLISRLPFRILYRISDFIFFVLFYVVKYRKKVVCENLRKSFPEKSETEIETIARDFFLNLSDIIVEVIKSLTISEKELKKRVSIEGEEPLQKLIREGKTGIVMSNHLCNWELVPLRSALSEVNSDVIYKPLKSEFFEKFMFTIRSRFGVFPVPMKMTLREVVRRKNIPRIIGMVADQVPGIRENAYWTDFLNQDTDFFMGSERIARSNNYPVFYGELSRKKRGFYHLKYHTLIEPPYDHIPPNGITELYVRTLEKSICQYPSDWLWSHKRFKHTRPENLVQDHLK</sequence>
<dbReference type="RefSeq" id="WP_092016675.1">
    <property type="nucleotide sequence ID" value="NZ_FOXH01000005.1"/>
</dbReference>
<accession>A0A1I5SRX4</accession>
<evidence type="ECO:0000256" key="5">
    <source>
        <dbReference type="ARBA" id="ARBA00023136"/>
    </source>
</evidence>
<dbReference type="GO" id="GO:0005886">
    <property type="term" value="C:plasma membrane"/>
    <property type="evidence" value="ECO:0007669"/>
    <property type="project" value="UniProtKB-SubCell"/>
</dbReference>
<dbReference type="AlphaFoldDB" id="A0A1I5SRX4"/>
<evidence type="ECO:0000313" key="8">
    <source>
        <dbReference type="Proteomes" id="UP000199306"/>
    </source>
</evidence>
<keyword evidence="2" id="KW-1003">Cell membrane</keyword>
<dbReference type="Pfam" id="PF03279">
    <property type="entry name" value="Lip_A_acyltrans"/>
    <property type="match status" value="1"/>
</dbReference>
<keyword evidence="3" id="KW-0997">Cell inner membrane</keyword>
<keyword evidence="5" id="KW-0472">Membrane</keyword>
<dbReference type="InterPro" id="IPR004960">
    <property type="entry name" value="LipA_acyltrans"/>
</dbReference>
<evidence type="ECO:0000313" key="7">
    <source>
        <dbReference type="EMBL" id="SFP73544.1"/>
    </source>
</evidence>
<evidence type="ECO:0000256" key="4">
    <source>
        <dbReference type="ARBA" id="ARBA00022679"/>
    </source>
</evidence>
<evidence type="ECO:0000256" key="6">
    <source>
        <dbReference type="ARBA" id="ARBA00023315"/>
    </source>
</evidence>
<dbReference type="CDD" id="cd07984">
    <property type="entry name" value="LPLAT_LABLAT-like"/>
    <property type="match status" value="1"/>
</dbReference>
<dbReference type="PANTHER" id="PTHR30606">
    <property type="entry name" value="LIPID A BIOSYNTHESIS LAUROYL ACYLTRANSFERASE"/>
    <property type="match status" value="1"/>
</dbReference>
<dbReference type="OrthoDB" id="9801955at2"/>
<evidence type="ECO:0000256" key="3">
    <source>
        <dbReference type="ARBA" id="ARBA00022519"/>
    </source>
</evidence>
<gene>
    <name evidence="7" type="ORF">SAMN04515674_105179</name>
</gene>
<dbReference type="GO" id="GO:0016746">
    <property type="term" value="F:acyltransferase activity"/>
    <property type="evidence" value="ECO:0007669"/>
    <property type="project" value="UniProtKB-KW"/>
</dbReference>
<evidence type="ECO:0000256" key="2">
    <source>
        <dbReference type="ARBA" id="ARBA00022475"/>
    </source>
</evidence>
<keyword evidence="8" id="KW-1185">Reference proteome</keyword>
<keyword evidence="6" id="KW-0012">Acyltransferase</keyword>
<reference evidence="7 8" key="1">
    <citation type="submission" date="2016-10" db="EMBL/GenBank/DDBJ databases">
        <authorList>
            <person name="de Groot N.N."/>
        </authorList>
    </citation>
    <scope>NUCLEOTIDE SEQUENCE [LARGE SCALE GENOMIC DNA]</scope>
    <source>
        <strain evidence="8">E92,LMG 26720,CCM 7988</strain>
    </source>
</reference>
<dbReference type="Proteomes" id="UP000199306">
    <property type="component" value="Unassembled WGS sequence"/>
</dbReference>
<dbReference type="GO" id="GO:0009247">
    <property type="term" value="P:glycolipid biosynthetic process"/>
    <property type="evidence" value="ECO:0007669"/>
    <property type="project" value="UniProtKB-ARBA"/>
</dbReference>
<dbReference type="EMBL" id="FOXH01000005">
    <property type="protein sequence ID" value="SFP73544.1"/>
    <property type="molecule type" value="Genomic_DNA"/>
</dbReference>
<proteinExistence type="predicted"/>
<protein>
    <submittedName>
        <fullName evidence="7">KDO2-lipid IV(A) lauroyltransferase</fullName>
    </submittedName>
</protein>
<evidence type="ECO:0000256" key="1">
    <source>
        <dbReference type="ARBA" id="ARBA00004533"/>
    </source>
</evidence>
<dbReference type="PANTHER" id="PTHR30606:SF10">
    <property type="entry name" value="PHOSPHATIDYLINOSITOL MANNOSIDE ACYLTRANSFERASE"/>
    <property type="match status" value="1"/>
</dbReference>